<protein>
    <submittedName>
        <fullName evidence="1">Uncharacterized protein</fullName>
    </submittedName>
</protein>
<proteinExistence type="predicted"/>
<dbReference type="EMBL" id="AY053505">
    <property type="protein sequence ID" value="AAL29913.1"/>
    <property type="molecule type" value="Genomic_DNA"/>
</dbReference>
<dbReference type="AlphaFoldDB" id="Q8RM58"/>
<organism evidence="1">
    <name type="scientific">Bacteroides fragilis</name>
    <dbReference type="NCBI Taxonomy" id="817"/>
    <lineage>
        <taxon>Bacteria</taxon>
        <taxon>Pseudomonadati</taxon>
        <taxon>Bacteroidota</taxon>
        <taxon>Bacteroidia</taxon>
        <taxon>Bacteroidales</taxon>
        <taxon>Bacteroidaceae</taxon>
        <taxon>Bacteroides</taxon>
    </lineage>
</organism>
<reference evidence="1" key="1">
    <citation type="journal article" date="2002" name="J. Bacteriol.">
        <title>Isolation and characterization of cLV25, a Bacteroides fragilis chromosomal transfer factor resembling multiple Bacteroides sp. mobilizable transposons.</title>
        <authorList>
            <person name="Bass K.A."/>
            <person name="Hecht D.W."/>
        </authorList>
    </citation>
    <scope>NUCLEOTIDE SEQUENCE</scope>
    <source>
        <strain evidence="1">LV25</strain>
    </source>
</reference>
<name>Q8RM58_BACFG</name>
<evidence type="ECO:0000313" key="1">
    <source>
        <dbReference type="EMBL" id="AAL29913.1"/>
    </source>
</evidence>
<sequence length="91" mass="10710">MASRQLLDFFGRKNIFSKHLAIHFTGNTFTWVFQHYIVVNRISNNFLETLVNAFSTFTHTSGLQIGYKLLHHFFGDKFRFDTKLIHGVLLF</sequence>
<accession>Q8RM58</accession>